<proteinExistence type="predicted"/>
<accession>A0ABM6UWN9</accession>
<dbReference type="Proteomes" id="UP000240908">
    <property type="component" value="Chromosome"/>
</dbReference>
<name>A0ABM6UWN9_9GAMM</name>
<sequence>MFFYCQSKIPMNCVAQMTTNSPYFLQLAPEGSRLAACFCVPAHHFCWFRSVLIRSGKLCALPIFLLSCRNL</sequence>
<evidence type="ECO:0000313" key="1">
    <source>
        <dbReference type="EMBL" id="AVX39235.1"/>
    </source>
</evidence>
<dbReference type="EMBL" id="CP028487">
    <property type="protein sequence ID" value="AVX39235.1"/>
    <property type="molecule type" value="Genomic_DNA"/>
</dbReference>
<gene>
    <name evidence="1" type="ORF">DA391_17090</name>
</gene>
<organism evidence="1 2">
    <name type="scientific">Yersinia massiliensis</name>
    <dbReference type="NCBI Taxonomy" id="419257"/>
    <lineage>
        <taxon>Bacteria</taxon>
        <taxon>Pseudomonadati</taxon>
        <taxon>Pseudomonadota</taxon>
        <taxon>Gammaproteobacteria</taxon>
        <taxon>Enterobacterales</taxon>
        <taxon>Yersiniaceae</taxon>
        <taxon>Yersinia</taxon>
    </lineage>
</organism>
<reference evidence="2" key="1">
    <citation type="journal article" date="2018" name="Genome Announc.">
        <title>First complete genome sequence of Yersinia massiliensis.</title>
        <authorList>
            <person name="Thomas M.C."/>
            <person name="Arling V."/>
            <person name="Goji N."/>
            <person name="Janzen T.W."/>
            <person name="Duceppe M.-O."/>
            <person name="Mathews A."/>
            <person name="Carrillo C."/>
            <person name="Amoako K."/>
        </authorList>
    </citation>
    <scope>NUCLEOTIDE SEQUENCE [LARGE SCALE GENOMIC DNA]</scope>
    <source>
        <strain evidence="2">GTA</strain>
    </source>
</reference>
<keyword evidence="2" id="KW-1185">Reference proteome</keyword>
<evidence type="ECO:0000313" key="2">
    <source>
        <dbReference type="Proteomes" id="UP000240908"/>
    </source>
</evidence>
<protein>
    <submittedName>
        <fullName evidence="1">Uncharacterized protein</fullName>
    </submittedName>
</protein>